<sequence length="241" mass="28043">MYKLVLFDLDGTLLPLDIEVFVKNYFVSITDFFQDVVDPQVFLHNLKQSTRAMARNQGDTVNEEVFMKNFLPAVGRERDFMYPRFQLYYEKEFPKLKEYAGFSPWAQESVTEVLNKGYPIVLATNPLFPRMATVERMSWARISQYPWSMITTYENSRRCKPNVQYYQDICRRMGVQAKECLMIGNDVQEDIVAGTLGMDTFLVTDHLIDRGNPSYHPGHQGTLPELAHFMKEMPQYSPQGC</sequence>
<dbReference type="EMBL" id="JANPWE010000003">
    <property type="protein sequence ID" value="MCR6545621.1"/>
    <property type="molecule type" value="Genomic_DNA"/>
</dbReference>
<organism evidence="2 3">
    <name type="scientific">Dehalobacterium formicoaceticum</name>
    <dbReference type="NCBI Taxonomy" id="51515"/>
    <lineage>
        <taxon>Bacteria</taxon>
        <taxon>Bacillati</taxon>
        <taxon>Bacillota</taxon>
        <taxon>Clostridia</taxon>
        <taxon>Eubacteriales</taxon>
        <taxon>Peptococcaceae</taxon>
        <taxon>Dehalobacterium</taxon>
    </lineage>
</organism>
<evidence type="ECO:0000313" key="2">
    <source>
        <dbReference type="EMBL" id="MCR6545621.1"/>
    </source>
</evidence>
<reference evidence="2 3" key="1">
    <citation type="submission" date="2022-08" db="EMBL/GenBank/DDBJ databases">
        <title>Proteogenomics of the novel Dehalobacterium formicoaceticum strain EZ94 highlights a key role of methyltransferases during anaerobic dichloromethane degradation.</title>
        <authorList>
            <person name="Wasmund K."/>
        </authorList>
    </citation>
    <scope>NUCLEOTIDE SEQUENCE [LARGE SCALE GENOMIC DNA]</scope>
    <source>
        <strain evidence="2 3">EZ94</strain>
    </source>
</reference>
<dbReference type="RefSeq" id="WP_257913224.1">
    <property type="nucleotide sequence ID" value="NZ_JANPWE010000003.1"/>
</dbReference>
<dbReference type="Gene3D" id="3.40.50.1000">
    <property type="entry name" value="HAD superfamily/HAD-like"/>
    <property type="match status" value="1"/>
</dbReference>
<dbReference type="InterPro" id="IPR051540">
    <property type="entry name" value="S-2-haloacid_dehalogenase"/>
</dbReference>
<comment type="caution">
    <text evidence="2">The sequence shown here is derived from an EMBL/GenBank/DDBJ whole genome shotgun (WGS) entry which is preliminary data.</text>
</comment>
<evidence type="ECO:0000256" key="1">
    <source>
        <dbReference type="ARBA" id="ARBA00022801"/>
    </source>
</evidence>
<dbReference type="InterPro" id="IPR023214">
    <property type="entry name" value="HAD_sf"/>
</dbReference>
<dbReference type="InterPro" id="IPR006439">
    <property type="entry name" value="HAD-SF_hydro_IA"/>
</dbReference>
<accession>A0ABT1Y7F7</accession>
<dbReference type="InterPro" id="IPR036412">
    <property type="entry name" value="HAD-like_sf"/>
</dbReference>
<keyword evidence="3" id="KW-1185">Reference proteome</keyword>
<dbReference type="Pfam" id="PF00702">
    <property type="entry name" value="Hydrolase"/>
    <property type="match status" value="1"/>
</dbReference>
<dbReference type="SUPFAM" id="SSF56784">
    <property type="entry name" value="HAD-like"/>
    <property type="match status" value="1"/>
</dbReference>
<dbReference type="Gene3D" id="1.10.150.520">
    <property type="match status" value="1"/>
</dbReference>
<dbReference type="PANTHER" id="PTHR43316:SF3">
    <property type="entry name" value="HALOACID DEHALOGENASE, TYPE II (AFU_ORTHOLOGUE AFUA_2G07750)-RELATED"/>
    <property type="match status" value="1"/>
</dbReference>
<proteinExistence type="predicted"/>
<dbReference type="PRINTS" id="PR00413">
    <property type="entry name" value="HADHALOGNASE"/>
</dbReference>
<name>A0ABT1Y7F7_9FIRM</name>
<protein>
    <submittedName>
        <fullName evidence="2">HAD family hydrolase</fullName>
    </submittedName>
</protein>
<dbReference type="GO" id="GO:0016787">
    <property type="term" value="F:hydrolase activity"/>
    <property type="evidence" value="ECO:0007669"/>
    <property type="project" value="UniProtKB-KW"/>
</dbReference>
<gene>
    <name evidence="2" type="ORF">NVS47_08860</name>
</gene>
<dbReference type="PANTHER" id="PTHR43316">
    <property type="entry name" value="HYDROLASE, HALOACID DELAHOGENASE-RELATED"/>
    <property type="match status" value="1"/>
</dbReference>
<dbReference type="SFLD" id="SFLDG01129">
    <property type="entry name" value="C1.5:_HAD__Beta-PGM__Phosphata"/>
    <property type="match status" value="1"/>
</dbReference>
<keyword evidence="1 2" id="KW-0378">Hydrolase</keyword>
<dbReference type="SFLD" id="SFLDS00003">
    <property type="entry name" value="Haloacid_Dehalogenase"/>
    <property type="match status" value="1"/>
</dbReference>
<dbReference type="Proteomes" id="UP001524944">
    <property type="component" value="Unassembled WGS sequence"/>
</dbReference>
<evidence type="ECO:0000313" key="3">
    <source>
        <dbReference type="Proteomes" id="UP001524944"/>
    </source>
</evidence>